<keyword evidence="5" id="KW-0812">Transmembrane</keyword>
<evidence type="ECO:0000256" key="1">
    <source>
        <dbReference type="ARBA" id="ARBA00004240"/>
    </source>
</evidence>
<dbReference type="PANTHER" id="PTHR43899">
    <property type="entry name" value="RH59310P"/>
    <property type="match status" value="1"/>
</dbReference>
<feature type="transmembrane region" description="Helical" evidence="5">
    <location>
        <begin position="6"/>
        <end position="32"/>
    </location>
</feature>
<organism evidence="6 7">
    <name type="scientific">Carpinus fangiana</name>
    <dbReference type="NCBI Taxonomy" id="176857"/>
    <lineage>
        <taxon>Eukaryota</taxon>
        <taxon>Viridiplantae</taxon>
        <taxon>Streptophyta</taxon>
        <taxon>Embryophyta</taxon>
        <taxon>Tracheophyta</taxon>
        <taxon>Spermatophyta</taxon>
        <taxon>Magnoliopsida</taxon>
        <taxon>eudicotyledons</taxon>
        <taxon>Gunneridae</taxon>
        <taxon>Pentapetalae</taxon>
        <taxon>rosids</taxon>
        <taxon>fabids</taxon>
        <taxon>Fagales</taxon>
        <taxon>Betulaceae</taxon>
        <taxon>Carpinus</taxon>
    </lineage>
</organism>
<dbReference type="PRINTS" id="PR00080">
    <property type="entry name" value="SDRFAMILY"/>
</dbReference>
<dbReference type="EMBL" id="CM017323">
    <property type="protein sequence ID" value="KAE8023599.1"/>
    <property type="molecule type" value="Genomic_DNA"/>
</dbReference>
<dbReference type="PIRSF" id="PIRSF000126">
    <property type="entry name" value="11-beta-HSD1"/>
    <property type="match status" value="1"/>
</dbReference>
<keyword evidence="5" id="KW-0472">Membrane</keyword>
<keyword evidence="2" id="KW-0521">NADP</keyword>
<keyword evidence="7" id="KW-1185">Reference proteome</keyword>
<protein>
    <recommendedName>
        <fullName evidence="8">Very-long-chain 3-oxoacyl-CoA reductase</fullName>
    </recommendedName>
</protein>
<dbReference type="CDD" id="cd05356">
    <property type="entry name" value="17beta-HSD1_like_SDR_c"/>
    <property type="match status" value="1"/>
</dbReference>
<reference evidence="6 7" key="1">
    <citation type="submission" date="2019-06" db="EMBL/GenBank/DDBJ databases">
        <title>A chromosomal-level reference genome of Carpinus fangiana (Coryloideae, Betulaceae).</title>
        <authorList>
            <person name="Yang X."/>
            <person name="Wang Z."/>
            <person name="Zhang L."/>
            <person name="Hao G."/>
            <person name="Liu J."/>
            <person name="Yang Y."/>
        </authorList>
    </citation>
    <scope>NUCLEOTIDE SEQUENCE [LARGE SCALE GENOMIC DNA]</scope>
    <source>
        <strain evidence="6">Cfa_2016G</strain>
        <tissue evidence="6">Leaf</tissue>
    </source>
</reference>
<evidence type="ECO:0000256" key="5">
    <source>
        <dbReference type="SAM" id="Phobius"/>
    </source>
</evidence>
<dbReference type="InterPro" id="IPR051019">
    <property type="entry name" value="VLCFA-Steroid_DH"/>
</dbReference>
<dbReference type="FunFam" id="3.40.50.720:FF:000137">
    <property type="entry name" value="Hydroxysteroid (17-beta) dehydrogenase 3"/>
    <property type="match status" value="1"/>
</dbReference>
<dbReference type="SUPFAM" id="SSF51735">
    <property type="entry name" value="NAD(P)-binding Rossmann-fold domains"/>
    <property type="match status" value="1"/>
</dbReference>
<dbReference type="OrthoDB" id="5545019at2759"/>
<comment type="subcellular location">
    <subcellularLocation>
        <location evidence="1">Endoplasmic reticulum</location>
    </subcellularLocation>
</comment>
<evidence type="ECO:0008006" key="8">
    <source>
        <dbReference type="Google" id="ProtNLM"/>
    </source>
</evidence>
<dbReference type="GO" id="GO:0045703">
    <property type="term" value="F:ketoreductase activity"/>
    <property type="evidence" value="ECO:0007669"/>
    <property type="project" value="TreeGrafter"/>
</dbReference>
<evidence type="ECO:0000313" key="7">
    <source>
        <dbReference type="Proteomes" id="UP000327013"/>
    </source>
</evidence>
<dbReference type="InterPro" id="IPR020904">
    <property type="entry name" value="Sc_DH/Rdtase_CS"/>
</dbReference>
<dbReference type="Gene3D" id="3.40.50.720">
    <property type="entry name" value="NAD(P)-binding Rossmann-like Domain"/>
    <property type="match status" value="1"/>
</dbReference>
<name>A0A5N6R1C8_9ROSI</name>
<dbReference type="InterPro" id="IPR002347">
    <property type="entry name" value="SDR_fam"/>
</dbReference>
<dbReference type="Pfam" id="PF00106">
    <property type="entry name" value="adh_short"/>
    <property type="match status" value="1"/>
</dbReference>
<keyword evidence="5" id="KW-1133">Transmembrane helix</keyword>
<dbReference type="GO" id="GO:0005783">
    <property type="term" value="C:endoplasmic reticulum"/>
    <property type="evidence" value="ECO:0007669"/>
    <property type="project" value="UniProtKB-SubCell"/>
</dbReference>
<comment type="similarity">
    <text evidence="4">Belongs to the short-chain dehydrogenases/reductases (SDR) family.</text>
</comment>
<keyword evidence="3" id="KW-0560">Oxidoreductase</keyword>
<gene>
    <name evidence="6" type="ORF">FH972_009276</name>
</gene>
<proteinExistence type="inferred from homology"/>
<evidence type="ECO:0000256" key="3">
    <source>
        <dbReference type="ARBA" id="ARBA00023002"/>
    </source>
</evidence>
<dbReference type="InterPro" id="IPR036291">
    <property type="entry name" value="NAD(P)-bd_dom_sf"/>
</dbReference>
<accession>A0A5N6R1C8</accession>
<evidence type="ECO:0000256" key="2">
    <source>
        <dbReference type="ARBA" id="ARBA00022857"/>
    </source>
</evidence>
<dbReference type="Proteomes" id="UP000327013">
    <property type="component" value="Chromosome 3"/>
</dbReference>
<feature type="transmembrane region" description="Helical" evidence="5">
    <location>
        <begin position="280"/>
        <end position="299"/>
    </location>
</feature>
<feature type="transmembrane region" description="Helical" evidence="5">
    <location>
        <begin position="181"/>
        <end position="202"/>
    </location>
</feature>
<dbReference type="PANTHER" id="PTHR43899:SF25">
    <property type="entry name" value="ENOYL-(ACYL CARRIER) REDUCTASE"/>
    <property type="match status" value="1"/>
</dbReference>
<dbReference type="PROSITE" id="PS00061">
    <property type="entry name" value="ADH_SHORT"/>
    <property type="match status" value="1"/>
</dbReference>
<sequence length="322" mass="35648">MELQDLILIAATTLGLLSLCKALINFLIWVWVMFFRPSKNLKEYGSWAMITGSTDGIGKAIAFELGSKGLNLLLVGRSPSKLEATSKEIKEKYGGKVETKSIVIDFTKASGEEICKMIEGGIRGLDVGILVNNAGMAYPYVMYFNEVELEVMESVVKVNIDAATWVTRAVLPGMLKKKKGAIINIGSATSLFSYPLGAVYAATKAYLAMFSRCVGLEYRQQGIDIQCQIPLFVATKMVKGLEKASPMLVPSPEMYSKASIRWIGYEHICVPYWMHSVQWFIMHGLPDALLDWCVFHYFLNVGKKRLKRLMMPDGISIGAASA</sequence>
<dbReference type="PRINTS" id="PR00081">
    <property type="entry name" value="GDHRDH"/>
</dbReference>
<evidence type="ECO:0000313" key="6">
    <source>
        <dbReference type="EMBL" id="KAE8023599.1"/>
    </source>
</evidence>
<dbReference type="AlphaFoldDB" id="A0A5N6R1C8"/>
<evidence type="ECO:0000256" key="4">
    <source>
        <dbReference type="RuleBase" id="RU000363"/>
    </source>
</evidence>